<accession>A0A2W5MZV8</accession>
<dbReference type="Pfam" id="PF00768">
    <property type="entry name" value="Peptidase_S11"/>
    <property type="match status" value="1"/>
</dbReference>
<sequence>MLPHEGYAKTTKKAAAPAENNKYASIIIDASTGAVISEKNANKVLHPASLTKVMTLMLLFDALESGNVRLNDKILISQHAASQQPSKLGLNPGASIRVEDAILSVVTKSANDIAVAIGEHLAGSESRFAVRMTRRAHDIGMTRTNFVNASGLHNPAQVSSARDMATLARYILIRYPNYYRYFGTKQFTYRGKTMTNHNRLMNTYPGMDGFKTGFINASGFNLIASAKHGDQRLIGVVFGGRSWKSRNDHMASLLDAGFKATDVRYAGAQQKAAPVAPPVQTAALERPPIPMQKPILKTEPLTPPVAQGAPEALTISRSTDYTSLSALDTGRKLAVPQEAMQNFAATPVAAPAPAKPTPPDFMAEAIANAERAVNRGDYSELTGEGDYDAMNARRVETGLIAAAVYKGDHEKLQQMKLASASQNAANVLTPPAIQPPAQQPAPVAFAPEPQAPVASDLWSVQIGAYTSRVATDDALRYAHTKLPTNLAHASPIVVPLKTAEGILFRARLGGLTQQQAVDACRYFRDCLPVAPH</sequence>
<feature type="active site" description="Proton acceptor" evidence="7">
    <location>
        <position position="52"/>
    </location>
</feature>
<protein>
    <recommendedName>
        <fullName evidence="10">Peptidase S11 D-alanyl-D-alanine carboxypeptidase A N-terminal domain-containing protein</fullName>
    </recommendedName>
</protein>
<feature type="active site" description="Acyl-ester intermediate" evidence="7">
    <location>
        <position position="49"/>
    </location>
</feature>
<evidence type="ECO:0000256" key="1">
    <source>
        <dbReference type="ARBA" id="ARBA00007164"/>
    </source>
</evidence>
<keyword evidence="5" id="KW-0573">Peptidoglycan synthesis</keyword>
<dbReference type="InterPro" id="IPR012338">
    <property type="entry name" value="Beta-lactam/transpept-like"/>
</dbReference>
<dbReference type="PANTHER" id="PTHR21581:SF6">
    <property type="entry name" value="TRAFFICKING PROTEIN PARTICLE COMPLEX SUBUNIT 12"/>
    <property type="match status" value="1"/>
</dbReference>
<keyword evidence="6" id="KW-0961">Cell wall biogenesis/degradation</keyword>
<evidence type="ECO:0000256" key="5">
    <source>
        <dbReference type="ARBA" id="ARBA00022984"/>
    </source>
</evidence>
<dbReference type="InterPro" id="IPR018044">
    <property type="entry name" value="Peptidase_S11"/>
</dbReference>
<evidence type="ECO:0000256" key="4">
    <source>
        <dbReference type="ARBA" id="ARBA00022960"/>
    </source>
</evidence>
<dbReference type="GO" id="GO:0009002">
    <property type="term" value="F:serine-type D-Ala-D-Ala carboxypeptidase activity"/>
    <property type="evidence" value="ECO:0007669"/>
    <property type="project" value="InterPro"/>
</dbReference>
<proteinExistence type="inferred from homology"/>
<name>A0A2W5MZV8_9BACT</name>
<dbReference type="PANTHER" id="PTHR21581">
    <property type="entry name" value="D-ALANYL-D-ALANINE CARBOXYPEPTIDASE"/>
    <property type="match status" value="1"/>
</dbReference>
<dbReference type="GO" id="GO:0009252">
    <property type="term" value="P:peptidoglycan biosynthetic process"/>
    <property type="evidence" value="ECO:0007669"/>
    <property type="project" value="UniProtKB-KW"/>
</dbReference>
<dbReference type="InterPro" id="IPR001967">
    <property type="entry name" value="Peptidase_S11_N"/>
</dbReference>
<organism evidence="11 12">
    <name type="scientific">Micavibrio aeruginosavorus</name>
    <dbReference type="NCBI Taxonomy" id="349221"/>
    <lineage>
        <taxon>Bacteria</taxon>
        <taxon>Pseudomonadati</taxon>
        <taxon>Bdellovibrionota</taxon>
        <taxon>Bdellovibrionia</taxon>
        <taxon>Bdellovibrionales</taxon>
        <taxon>Pseudobdellovibrionaceae</taxon>
        <taxon>Micavibrio</taxon>
    </lineage>
</organism>
<keyword evidence="4" id="KW-0133">Cell shape</keyword>
<comment type="caution">
    <text evidence="11">The sequence shown here is derived from an EMBL/GenBank/DDBJ whole genome shotgun (WGS) entry which is preliminary data.</text>
</comment>
<evidence type="ECO:0000256" key="6">
    <source>
        <dbReference type="ARBA" id="ARBA00023316"/>
    </source>
</evidence>
<dbReference type="GO" id="GO:0071555">
    <property type="term" value="P:cell wall organization"/>
    <property type="evidence" value="ECO:0007669"/>
    <property type="project" value="UniProtKB-KW"/>
</dbReference>
<dbReference type="GO" id="GO:0006508">
    <property type="term" value="P:proteolysis"/>
    <property type="evidence" value="ECO:0007669"/>
    <property type="project" value="InterPro"/>
</dbReference>
<gene>
    <name evidence="11" type="ORF">DI551_04635</name>
</gene>
<evidence type="ECO:0000313" key="11">
    <source>
        <dbReference type="EMBL" id="PZQ46742.1"/>
    </source>
</evidence>
<reference evidence="11 12" key="1">
    <citation type="submission" date="2017-08" db="EMBL/GenBank/DDBJ databases">
        <title>Infants hospitalized years apart are colonized by the same room-sourced microbial strains.</title>
        <authorList>
            <person name="Brooks B."/>
            <person name="Olm M.R."/>
            <person name="Firek B.A."/>
            <person name="Baker R."/>
            <person name="Thomas B.C."/>
            <person name="Morowitz M.J."/>
            <person name="Banfield J.F."/>
        </authorList>
    </citation>
    <scope>NUCLEOTIDE SEQUENCE [LARGE SCALE GENOMIC DNA]</scope>
    <source>
        <strain evidence="11">S2_005_002_R2_29</strain>
    </source>
</reference>
<comment type="similarity">
    <text evidence="1 9">Belongs to the peptidase S11 family.</text>
</comment>
<evidence type="ECO:0000256" key="2">
    <source>
        <dbReference type="ARBA" id="ARBA00022729"/>
    </source>
</evidence>
<keyword evidence="2" id="KW-0732">Signal</keyword>
<dbReference type="PRINTS" id="PR00725">
    <property type="entry name" value="DADACBPTASE1"/>
</dbReference>
<dbReference type="AlphaFoldDB" id="A0A2W5MZV8"/>
<dbReference type="GO" id="GO:0008360">
    <property type="term" value="P:regulation of cell shape"/>
    <property type="evidence" value="ECO:0007669"/>
    <property type="project" value="UniProtKB-KW"/>
</dbReference>
<feature type="domain" description="Peptidase S11 D-alanyl-D-alanine carboxypeptidase A N-terminal" evidence="10">
    <location>
        <begin position="14"/>
        <end position="241"/>
    </location>
</feature>
<dbReference type="SUPFAM" id="SSF56601">
    <property type="entry name" value="beta-lactamase/transpeptidase-like"/>
    <property type="match status" value="1"/>
</dbReference>
<evidence type="ECO:0000256" key="8">
    <source>
        <dbReference type="PIRSR" id="PIRSR618044-2"/>
    </source>
</evidence>
<evidence type="ECO:0000256" key="7">
    <source>
        <dbReference type="PIRSR" id="PIRSR618044-1"/>
    </source>
</evidence>
<dbReference type="Proteomes" id="UP000249417">
    <property type="component" value="Unassembled WGS sequence"/>
</dbReference>
<feature type="active site" evidence="7">
    <location>
        <position position="109"/>
    </location>
</feature>
<evidence type="ECO:0000259" key="10">
    <source>
        <dbReference type="Pfam" id="PF00768"/>
    </source>
</evidence>
<evidence type="ECO:0000256" key="9">
    <source>
        <dbReference type="RuleBase" id="RU004016"/>
    </source>
</evidence>
<evidence type="ECO:0000313" key="12">
    <source>
        <dbReference type="Proteomes" id="UP000249417"/>
    </source>
</evidence>
<dbReference type="EMBL" id="QFQB01000022">
    <property type="protein sequence ID" value="PZQ46742.1"/>
    <property type="molecule type" value="Genomic_DNA"/>
</dbReference>
<keyword evidence="3" id="KW-0378">Hydrolase</keyword>
<feature type="binding site" evidence="8">
    <location>
        <position position="211"/>
    </location>
    <ligand>
        <name>substrate</name>
    </ligand>
</feature>
<dbReference type="Gene3D" id="3.40.710.10">
    <property type="entry name" value="DD-peptidase/beta-lactamase superfamily"/>
    <property type="match status" value="1"/>
</dbReference>
<evidence type="ECO:0000256" key="3">
    <source>
        <dbReference type="ARBA" id="ARBA00022801"/>
    </source>
</evidence>